<keyword evidence="8 9" id="KW-0012">Acyltransferase</keyword>
<feature type="transmembrane region" description="Helical" evidence="9">
    <location>
        <begin position="96"/>
        <end position="120"/>
    </location>
</feature>
<keyword evidence="5 9" id="KW-0812">Transmembrane</keyword>
<gene>
    <name evidence="9 11" type="primary">lnt</name>
    <name evidence="11" type="ORF">GPA27_16160</name>
</gene>
<reference evidence="11 12" key="1">
    <citation type="submission" date="2019-12" db="EMBL/GenBank/DDBJ databases">
        <title>Comparative genomics gives insights into the taxonomy of the Azoarcus-Aromatoleum group and reveals separate origins of nif in the plant-associated Azoarcus and non-plant-associated Aromatoleum sub-groups.</title>
        <authorList>
            <person name="Lafos M."/>
            <person name="Maluk M."/>
            <person name="Batista M."/>
            <person name="Junghare M."/>
            <person name="Carmona M."/>
            <person name="Faoro H."/>
            <person name="Cruz L.M."/>
            <person name="Battistoni F."/>
            <person name="De Souza E."/>
            <person name="Pedrosa F."/>
            <person name="Chen W.-M."/>
            <person name="Poole P.S."/>
            <person name="Dixon R.A."/>
            <person name="James E.K."/>
        </authorList>
    </citation>
    <scope>NUCLEOTIDE SEQUENCE [LARGE SCALE GENOMIC DNA]</scope>
    <source>
        <strain evidence="11 12">T</strain>
    </source>
</reference>
<organism evidence="11 12">
    <name type="scientific">Aromatoleum toluolicum</name>
    <dbReference type="NCBI Taxonomy" id="90060"/>
    <lineage>
        <taxon>Bacteria</taxon>
        <taxon>Pseudomonadati</taxon>
        <taxon>Pseudomonadota</taxon>
        <taxon>Betaproteobacteria</taxon>
        <taxon>Rhodocyclales</taxon>
        <taxon>Rhodocyclaceae</taxon>
        <taxon>Aromatoleum</taxon>
    </lineage>
</organism>
<evidence type="ECO:0000256" key="3">
    <source>
        <dbReference type="ARBA" id="ARBA00022475"/>
    </source>
</evidence>
<evidence type="ECO:0000256" key="2">
    <source>
        <dbReference type="ARBA" id="ARBA00010065"/>
    </source>
</evidence>
<dbReference type="HAMAP" id="MF_01148">
    <property type="entry name" value="Lnt"/>
    <property type="match status" value="1"/>
</dbReference>
<protein>
    <recommendedName>
        <fullName evidence="9">Apolipoprotein N-acyltransferase</fullName>
        <shortName evidence="9">ALP N-acyltransferase</shortName>
        <ecNumber evidence="9">2.3.1.269</ecNumber>
    </recommendedName>
</protein>
<dbReference type="NCBIfam" id="TIGR00546">
    <property type="entry name" value="lnt"/>
    <property type="match status" value="1"/>
</dbReference>
<dbReference type="Proteomes" id="UP000634522">
    <property type="component" value="Unassembled WGS sequence"/>
</dbReference>
<keyword evidence="3 9" id="KW-1003">Cell membrane</keyword>
<feature type="domain" description="CN hydrolase" evidence="10">
    <location>
        <begin position="236"/>
        <end position="471"/>
    </location>
</feature>
<dbReference type="PROSITE" id="PS50263">
    <property type="entry name" value="CN_HYDROLASE"/>
    <property type="match status" value="1"/>
</dbReference>
<dbReference type="SUPFAM" id="SSF56317">
    <property type="entry name" value="Carbon-nitrogen hydrolase"/>
    <property type="match status" value="1"/>
</dbReference>
<accession>A0ABX1NII8</accession>
<evidence type="ECO:0000259" key="10">
    <source>
        <dbReference type="PROSITE" id="PS50263"/>
    </source>
</evidence>
<comment type="similarity">
    <text evidence="2 9">Belongs to the CN hydrolase family. Apolipoprotein N-acyltransferase subfamily.</text>
</comment>
<name>A0ABX1NII8_9RHOO</name>
<evidence type="ECO:0000256" key="4">
    <source>
        <dbReference type="ARBA" id="ARBA00022679"/>
    </source>
</evidence>
<dbReference type="Pfam" id="PF00795">
    <property type="entry name" value="CN_hydrolase"/>
    <property type="match status" value="1"/>
</dbReference>
<keyword evidence="4 9" id="KW-0808">Transferase</keyword>
<feature type="transmembrane region" description="Helical" evidence="9">
    <location>
        <begin position="132"/>
        <end position="157"/>
    </location>
</feature>
<comment type="pathway">
    <text evidence="9">Protein modification; lipoprotein biosynthesis (N-acyl transfer).</text>
</comment>
<dbReference type="PANTHER" id="PTHR38686:SF1">
    <property type="entry name" value="APOLIPOPROTEIN N-ACYLTRANSFERASE"/>
    <property type="match status" value="1"/>
</dbReference>
<comment type="catalytic activity">
    <reaction evidence="9">
        <text>N-terminal S-1,2-diacyl-sn-glyceryl-L-cysteinyl-[lipoprotein] + a glycerophospholipid = N-acyl-S-1,2-diacyl-sn-glyceryl-L-cysteinyl-[lipoprotein] + a 2-acyl-sn-glycero-3-phospholipid + H(+)</text>
        <dbReference type="Rhea" id="RHEA:48228"/>
        <dbReference type="Rhea" id="RHEA-COMP:14681"/>
        <dbReference type="Rhea" id="RHEA-COMP:14684"/>
        <dbReference type="ChEBI" id="CHEBI:15378"/>
        <dbReference type="ChEBI" id="CHEBI:136912"/>
        <dbReference type="ChEBI" id="CHEBI:140656"/>
        <dbReference type="ChEBI" id="CHEBI:140657"/>
        <dbReference type="ChEBI" id="CHEBI:140660"/>
        <dbReference type="EC" id="2.3.1.269"/>
    </reaction>
</comment>
<dbReference type="Pfam" id="PF20154">
    <property type="entry name" value="LNT_N"/>
    <property type="match status" value="1"/>
</dbReference>
<feature type="transmembrane region" description="Helical" evidence="9">
    <location>
        <begin position="63"/>
        <end position="84"/>
    </location>
</feature>
<dbReference type="PANTHER" id="PTHR38686">
    <property type="entry name" value="APOLIPOPROTEIN N-ACYLTRANSFERASE"/>
    <property type="match status" value="1"/>
</dbReference>
<evidence type="ECO:0000313" key="12">
    <source>
        <dbReference type="Proteomes" id="UP000634522"/>
    </source>
</evidence>
<feature type="transmembrane region" description="Helical" evidence="9">
    <location>
        <begin position="202"/>
        <end position="223"/>
    </location>
</feature>
<feature type="transmembrane region" description="Helical" evidence="9">
    <location>
        <begin position="20"/>
        <end position="51"/>
    </location>
</feature>
<dbReference type="InterPro" id="IPR036526">
    <property type="entry name" value="C-N_Hydrolase_sf"/>
</dbReference>
<dbReference type="RefSeq" id="WP_256222993.1">
    <property type="nucleotide sequence ID" value="NZ_WTVS01000034.1"/>
</dbReference>
<keyword evidence="12" id="KW-1185">Reference proteome</keyword>
<evidence type="ECO:0000256" key="1">
    <source>
        <dbReference type="ARBA" id="ARBA00004651"/>
    </source>
</evidence>
<comment type="function">
    <text evidence="9">Catalyzes the phospholipid dependent N-acylation of the N-terminal cysteine of apolipoprotein, the last step in lipoprotein maturation.</text>
</comment>
<dbReference type="InterPro" id="IPR045378">
    <property type="entry name" value="LNT_N"/>
</dbReference>
<comment type="subcellular location">
    <subcellularLocation>
        <location evidence="1 9">Cell membrane</location>
        <topology evidence="1 9">Multi-pass membrane protein</topology>
    </subcellularLocation>
</comment>
<dbReference type="InterPro" id="IPR003010">
    <property type="entry name" value="C-N_Hydrolase"/>
</dbReference>
<evidence type="ECO:0000256" key="7">
    <source>
        <dbReference type="ARBA" id="ARBA00023136"/>
    </source>
</evidence>
<dbReference type="Gene3D" id="3.60.110.10">
    <property type="entry name" value="Carbon-nitrogen hydrolase"/>
    <property type="match status" value="1"/>
</dbReference>
<evidence type="ECO:0000256" key="9">
    <source>
        <dbReference type="HAMAP-Rule" id="MF_01148"/>
    </source>
</evidence>
<feature type="transmembrane region" description="Helical" evidence="9">
    <location>
        <begin position="169"/>
        <end position="195"/>
    </location>
</feature>
<evidence type="ECO:0000256" key="8">
    <source>
        <dbReference type="ARBA" id="ARBA00023315"/>
    </source>
</evidence>
<proteinExistence type="inferred from homology"/>
<dbReference type="CDD" id="cd07571">
    <property type="entry name" value="ALP_N-acyl_transferase"/>
    <property type="match status" value="1"/>
</dbReference>
<keyword evidence="6 9" id="KW-1133">Transmembrane helix</keyword>
<evidence type="ECO:0000256" key="5">
    <source>
        <dbReference type="ARBA" id="ARBA00022692"/>
    </source>
</evidence>
<dbReference type="EMBL" id="WTVS01000034">
    <property type="protein sequence ID" value="NMF98915.1"/>
    <property type="molecule type" value="Genomic_DNA"/>
</dbReference>
<keyword evidence="7 9" id="KW-0472">Membrane</keyword>
<evidence type="ECO:0000313" key="11">
    <source>
        <dbReference type="EMBL" id="NMF98915.1"/>
    </source>
</evidence>
<sequence>MTDRVRDSGAARARGRLGGVLATLVAGGASVFAFSPFGIFPLAMLSLAVLAGLAARESRARGGFALGFAWGLGAFLAGVSWLYVALNRYGGMPMPLAAFAILLFSAYLALFPAAVGALFVRFGRGAAWRRALLFAGLWIVSEALRGWLFTGFPWLAIGYSQTPPSPLAGYFPVLGVYGVGGLVAFLAALVALAAWRHARAAAATLGAILVLSGLGYGLGRIAWTAPAGKPIDVALIQTNIEQGLKWRPELLSDWLEGNARLVREHPADLVVLPETTLPLLADRLPDGYLEELAAPVTARGGDLVFGVFLRDARGAIYNAALSLGASPSQTYAKQHLVPFGEYSPPLFGWFYELVDIPMSDQTRGAPDQPPLRLGDQRVAINICYEDLFGRELIRSLPEATLMLNLSNLAWYGDSFAQPQHLQIARVRAMETGRPMLRSTNTGMTALVQPDGRVAEVLPPFTQGALSMSVQGYAGLTPYARWGDSGALLLAVLALLVAGRQHGKTGAGKRHLTPA</sequence>
<evidence type="ECO:0000256" key="6">
    <source>
        <dbReference type="ARBA" id="ARBA00022989"/>
    </source>
</evidence>
<comment type="caution">
    <text evidence="11">The sequence shown here is derived from an EMBL/GenBank/DDBJ whole genome shotgun (WGS) entry which is preliminary data.</text>
</comment>
<dbReference type="EC" id="2.3.1.269" evidence="9"/>
<dbReference type="InterPro" id="IPR004563">
    <property type="entry name" value="Apolipo_AcylTrfase"/>
</dbReference>